<evidence type="ECO:0000313" key="2">
    <source>
        <dbReference type="EMBL" id="TQR14372.1"/>
    </source>
</evidence>
<feature type="region of interest" description="Disordered" evidence="1">
    <location>
        <begin position="110"/>
        <end position="131"/>
    </location>
</feature>
<dbReference type="AlphaFoldDB" id="A0A544TA75"/>
<reference evidence="2 3" key="1">
    <citation type="submission" date="2019-05" db="EMBL/GenBank/DDBJ databases">
        <title>Psychrobacillus vulpis sp. nov., a new species isolated from feces of a red fox that inhabits in The Tablas de Daimiel Natural Park, Albacete, Spain.</title>
        <authorList>
            <person name="Rodriguez M."/>
            <person name="Reina J.C."/>
            <person name="Bejar V."/>
            <person name="Llamas I."/>
        </authorList>
    </citation>
    <scope>NUCLEOTIDE SEQUENCE [LARGE SCALE GENOMIC DNA]</scope>
    <source>
        <strain evidence="2 3">NEAU-3TGS17</strain>
    </source>
</reference>
<accession>A0A544TA75</accession>
<gene>
    <name evidence="2" type="ORF">FG382_07905</name>
</gene>
<dbReference type="RefSeq" id="WP_142538355.1">
    <property type="nucleotide sequence ID" value="NZ_BMIE01000003.1"/>
</dbReference>
<evidence type="ECO:0000256" key="1">
    <source>
        <dbReference type="SAM" id="MobiDB-lite"/>
    </source>
</evidence>
<name>A0A544TA75_9BACI</name>
<dbReference type="Proteomes" id="UP000317316">
    <property type="component" value="Unassembled WGS sequence"/>
</dbReference>
<organism evidence="2 3">
    <name type="scientific">Psychrobacillus lasiicapitis</name>
    <dbReference type="NCBI Taxonomy" id="1636719"/>
    <lineage>
        <taxon>Bacteria</taxon>
        <taxon>Bacillati</taxon>
        <taxon>Bacillota</taxon>
        <taxon>Bacilli</taxon>
        <taxon>Bacillales</taxon>
        <taxon>Bacillaceae</taxon>
        <taxon>Psychrobacillus</taxon>
    </lineage>
</organism>
<sequence>MKQIIDLNAFAGGALAEKVNIELQKALDNIADPNTDHKKARKVAVTITLKANEKRNLANVIIDTKSTLVPAVGVETELIIDYTPDGSVTGAELKSGIPGQAFISDNGEILDDKGQPLPAEEPTNKKVVQFK</sequence>
<proteinExistence type="predicted"/>
<protein>
    <submittedName>
        <fullName evidence="2">Replication terminator protein</fullName>
    </submittedName>
</protein>
<dbReference type="EMBL" id="VDGH01000004">
    <property type="protein sequence ID" value="TQR14372.1"/>
    <property type="molecule type" value="Genomic_DNA"/>
</dbReference>
<keyword evidence="3" id="KW-1185">Reference proteome</keyword>
<evidence type="ECO:0000313" key="3">
    <source>
        <dbReference type="Proteomes" id="UP000317316"/>
    </source>
</evidence>
<comment type="caution">
    <text evidence="2">The sequence shown here is derived from an EMBL/GenBank/DDBJ whole genome shotgun (WGS) entry which is preliminary data.</text>
</comment>
<dbReference type="OrthoDB" id="1956472at2"/>